<protein>
    <submittedName>
        <fullName evidence="1">Aspartate racemase</fullName>
    </submittedName>
</protein>
<dbReference type="InterPro" id="IPR001920">
    <property type="entry name" value="Asp/Glu_race"/>
</dbReference>
<dbReference type="InterPro" id="IPR015942">
    <property type="entry name" value="Asp/Glu/hydantoin_racemase"/>
</dbReference>
<comment type="caution">
    <text evidence="1">The sequence shown here is derived from an EMBL/GenBank/DDBJ whole genome shotgun (WGS) entry which is preliminary data.</text>
</comment>
<evidence type="ECO:0000313" key="1">
    <source>
        <dbReference type="EMBL" id="HHI00075.1"/>
    </source>
</evidence>
<dbReference type="AlphaFoldDB" id="A0A7C5JVX8"/>
<feature type="non-terminal residue" evidence="1">
    <location>
        <position position="1"/>
    </location>
</feature>
<accession>A0A7C5JVX8</accession>
<organism evidence="1">
    <name type="scientific">Thermococcus litoralis</name>
    <dbReference type="NCBI Taxonomy" id="2265"/>
    <lineage>
        <taxon>Archaea</taxon>
        <taxon>Methanobacteriati</taxon>
        <taxon>Methanobacteriota</taxon>
        <taxon>Thermococci</taxon>
        <taxon>Thermococcales</taxon>
        <taxon>Thermococcaceae</taxon>
        <taxon>Thermococcus</taxon>
    </lineage>
</organism>
<dbReference type="Proteomes" id="UP000886217">
    <property type="component" value="Unassembled WGS sequence"/>
</dbReference>
<name>A0A7C5JVX8_THELI</name>
<dbReference type="EMBL" id="DRTU01000054">
    <property type="protein sequence ID" value="HHI00075.1"/>
    <property type="molecule type" value="Genomic_DNA"/>
</dbReference>
<dbReference type="Pfam" id="PF01177">
    <property type="entry name" value="Asp_Glu_race"/>
    <property type="match status" value="1"/>
</dbReference>
<dbReference type="GO" id="GO:0047661">
    <property type="term" value="F:amino-acid racemase activity"/>
    <property type="evidence" value="ECO:0007669"/>
    <property type="project" value="InterPro"/>
</dbReference>
<dbReference type="SUPFAM" id="SSF53681">
    <property type="entry name" value="Aspartate/glutamate racemase"/>
    <property type="match status" value="1"/>
</dbReference>
<gene>
    <name evidence="1" type="ORF">ENL40_01135</name>
</gene>
<proteinExistence type="predicted"/>
<reference evidence="1" key="1">
    <citation type="journal article" date="2020" name="mSystems">
        <title>Genome- and Community-Level Interaction Insights into Carbon Utilization and Element Cycling Functions of Hydrothermarchaeota in Hydrothermal Sediment.</title>
        <authorList>
            <person name="Zhou Z."/>
            <person name="Liu Y."/>
            <person name="Xu W."/>
            <person name="Pan J."/>
            <person name="Luo Z.H."/>
            <person name="Li M."/>
        </authorList>
    </citation>
    <scope>NUCLEOTIDE SEQUENCE [LARGE SCALE GENOMIC DNA]</scope>
    <source>
        <strain evidence="1">HyVt-93</strain>
    </source>
</reference>
<sequence length="90" mass="10202">REAGFEVITPNEEEIDEINRIIFEELAFENLKSKPYLISLVERYAQEKGVEGVILGCTELPLAIKQGDVPVEVFDTAEIHMRKLIELAAE</sequence>
<dbReference type="Gene3D" id="3.40.50.1860">
    <property type="match status" value="1"/>
</dbReference>